<evidence type="ECO:0000313" key="21">
    <source>
        <dbReference type="Proteomes" id="UP001157418"/>
    </source>
</evidence>
<feature type="compositionally biased region" description="Basic and acidic residues" evidence="15">
    <location>
        <begin position="810"/>
        <end position="824"/>
    </location>
</feature>
<feature type="region of interest" description="Disordered" evidence="15">
    <location>
        <begin position="809"/>
        <end position="838"/>
    </location>
</feature>
<dbReference type="InterPro" id="IPR001480">
    <property type="entry name" value="Bulb-type_lectin_dom"/>
</dbReference>
<dbReference type="SMART" id="SM00220">
    <property type="entry name" value="S_TKc"/>
    <property type="match status" value="1"/>
</dbReference>
<dbReference type="SUPFAM" id="SSF56112">
    <property type="entry name" value="Protein kinase-like (PK-like)"/>
    <property type="match status" value="1"/>
</dbReference>
<evidence type="ECO:0000259" key="19">
    <source>
        <dbReference type="PROSITE" id="PS50948"/>
    </source>
</evidence>
<feature type="domain" description="Bulb-type lectin" evidence="18">
    <location>
        <begin position="51"/>
        <end position="185"/>
    </location>
</feature>
<feature type="transmembrane region" description="Helical" evidence="16">
    <location>
        <begin position="30"/>
        <end position="49"/>
    </location>
</feature>
<proteinExistence type="predicted"/>
<evidence type="ECO:0000256" key="3">
    <source>
        <dbReference type="ARBA" id="ARBA00022475"/>
    </source>
</evidence>
<evidence type="ECO:0000313" key="20">
    <source>
        <dbReference type="EMBL" id="CAH1439190.1"/>
    </source>
</evidence>
<evidence type="ECO:0000256" key="6">
    <source>
        <dbReference type="ARBA" id="ARBA00022729"/>
    </source>
</evidence>
<evidence type="ECO:0000256" key="8">
    <source>
        <dbReference type="ARBA" id="ARBA00022777"/>
    </source>
</evidence>
<keyword evidence="3" id="KW-1003">Cell membrane</keyword>
<comment type="catalytic activity">
    <reaction evidence="13">
        <text>L-seryl-[protein] + ATP = O-phospho-L-seryl-[protein] + ADP + H(+)</text>
        <dbReference type="Rhea" id="RHEA:17989"/>
        <dbReference type="Rhea" id="RHEA-COMP:9863"/>
        <dbReference type="Rhea" id="RHEA-COMP:11604"/>
        <dbReference type="ChEBI" id="CHEBI:15378"/>
        <dbReference type="ChEBI" id="CHEBI:29999"/>
        <dbReference type="ChEBI" id="CHEBI:30616"/>
        <dbReference type="ChEBI" id="CHEBI:83421"/>
        <dbReference type="ChEBI" id="CHEBI:456216"/>
        <dbReference type="EC" id="2.7.11.1"/>
    </reaction>
</comment>
<keyword evidence="5" id="KW-0808">Transferase</keyword>
<name>A0AAU9NN08_9ASTR</name>
<keyword evidence="10" id="KW-1015">Disulfide bond</keyword>
<dbReference type="EMBL" id="CAKMRJ010004535">
    <property type="protein sequence ID" value="CAH1439190.1"/>
    <property type="molecule type" value="Genomic_DNA"/>
</dbReference>
<comment type="catalytic activity">
    <reaction evidence="12">
        <text>L-threonyl-[protein] + ATP = O-phospho-L-threonyl-[protein] + ADP + H(+)</text>
        <dbReference type="Rhea" id="RHEA:46608"/>
        <dbReference type="Rhea" id="RHEA-COMP:11060"/>
        <dbReference type="Rhea" id="RHEA-COMP:11605"/>
        <dbReference type="ChEBI" id="CHEBI:15378"/>
        <dbReference type="ChEBI" id="CHEBI:30013"/>
        <dbReference type="ChEBI" id="CHEBI:30616"/>
        <dbReference type="ChEBI" id="CHEBI:61977"/>
        <dbReference type="ChEBI" id="CHEBI:456216"/>
        <dbReference type="EC" id="2.7.11.1"/>
    </reaction>
</comment>
<dbReference type="PROSITE" id="PS50948">
    <property type="entry name" value="PAN"/>
    <property type="match status" value="1"/>
</dbReference>
<dbReference type="Gene3D" id="1.10.510.10">
    <property type="entry name" value="Transferase(Phosphotransferase) domain 1"/>
    <property type="match status" value="1"/>
</dbReference>
<evidence type="ECO:0000259" key="17">
    <source>
        <dbReference type="PROSITE" id="PS50011"/>
    </source>
</evidence>
<evidence type="ECO:0000256" key="2">
    <source>
        <dbReference type="ARBA" id="ARBA00012513"/>
    </source>
</evidence>
<keyword evidence="21" id="KW-1185">Reference proteome</keyword>
<keyword evidence="11" id="KW-0325">Glycoprotein</keyword>
<keyword evidence="6" id="KW-0732">Signal</keyword>
<comment type="subcellular location">
    <subcellularLocation>
        <location evidence="1">Cell membrane</location>
        <topology evidence="1">Single-pass type I membrane protein</topology>
    </subcellularLocation>
</comment>
<keyword evidence="7 14" id="KW-0547">Nucleotide-binding</keyword>
<organism evidence="20 21">
    <name type="scientific">Lactuca virosa</name>
    <dbReference type="NCBI Taxonomy" id="75947"/>
    <lineage>
        <taxon>Eukaryota</taxon>
        <taxon>Viridiplantae</taxon>
        <taxon>Streptophyta</taxon>
        <taxon>Embryophyta</taxon>
        <taxon>Tracheophyta</taxon>
        <taxon>Spermatophyta</taxon>
        <taxon>Magnoliopsida</taxon>
        <taxon>eudicotyledons</taxon>
        <taxon>Gunneridae</taxon>
        <taxon>Pentapetalae</taxon>
        <taxon>asterids</taxon>
        <taxon>campanulids</taxon>
        <taxon>Asterales</taxon>
        <taxon>Asteraceae</taxon>
        <taxon>Cichorioideae</taxon>
        <taxon>Cichorieae</taxon>
        <taxon>Lactucinae</taxon>
        <taxon>Lactuca</taxon>
    </lineage>
</organism>
<dbReference type="InterPro" id="IPR017441">
    <property type="entry name" value="Protein_kinase_ATP_BS"/>
</dbReference>
<feature type="transmembrane region" description="Helical" evidence="16">
    <location>
        <begin position="440"/>
        <end position="459"/>
    </location>
</feature>
<dbReference type="PROSITE" id="PS50927">
    <property type="entry name" value="BULB_LECTIN"/>
    <property type="match status" value="1"/>
</dbReference>
<evidence type="ECO:0000256" key="12">
    <source>
        <dbReference type="ARBA" id="ARBA00047899"/>
    </source>
</evidence>
<keyword evidence="4" id="KW-0723">Serine/threonine-protein kinase</keyword>
<keyword evidence="9 14" id="KW-0067">ATP-binding</keyword>
<evidence type="ECO:0000256" key="10">
    <source>
        <dbReference type="ARBA" id="ARBA00023157"/>
    </source>
</evidence>
<evidence type="ECO:0000259" key="18">
    <source>
        <dbReference type="PROSITE" id="PS50927"/>
    </source>
</evidence>
<dbReference type="InterPro" id="IPR001245">
    <property type="entry name" value="Ser-Thr/Tyr_kinase_cat_dom"/>
</dbReference>
<feature type="binding site" evidence="14">
    <location>
        <position position="551"/>
    </location>
    <ligand>
        <name>ATP</name>
        <dbReference type="ChEBI" id="CHEBI:30616"/>
    </ligand>
</feature>
<dbReference type="AlphaFoldDB" id="A0AAU9NN08"/>
<evidence type="ECO:0000256" key="13">
    <source>
        <dbReference type="ARBA" id="ARBA00048679"/>
    </source>
</evidence>
<evidence type="ECO:0000256" key="14">
    <source>
        <dbReference type="PROSITE-ProRule" id="PRU10141"/>
    </source>
</evidence>
<dbReference type="Pfam" id="PF07714">
    <property type="entry name" value="PK_Tyr_Ser-Thr"/>
    <property type="match status" value="1"/>
</dbReference>
<dbReference type="GO" id="GO:0005886">
    <property type="term" value="C:plasma membrane"/>
    <property type="evidence" value="ECO:0007669"/>
    <property type="project" value="UniProtKB-SubCell"/>
</dbReference>
<dbReference type="InterPro" id="IPR000719">
    <property type="entry name" value="Prot_kinase_dom"/>
</dbReference>
<keyword evidence="16" id="KW-0472">Membrane</keyword>
<dbReference type="GO" id="GO:0005524">
    <property type="term" value="F:ATP binding"/>
    <property type="evidence" value="ECO:0007669"/>
    <property type="project" value="UniProtKB-UniRule"/>
</dbReference>
<protein>
    <recommendedName>
        <fullName evidence="2">non-specific serine/threonine protein kinase</fullName>
        <ecNumber evidence="2">2.7.11.1</ecNumber>
    </recommendedName>
</protein>
<dbReference type="PROSITE" id="PS00107">
    <property type="entry name" value="PROTEIN_KINASE_ATP"/>
    <property type="match status" value="1"/>
</dbReference>
<dbReference type="GO" id="GO:0004674">
    <property type="term" value="F:protein serine/threonine kinase activity"/>
    <property type="evidence" value="ECO:0007669"/>
    <property type="project" value="UniProtKB-KW"/>
</dbReference>
<dbReference type="SUPFAM" id="SSF51110">
    <property type="entry name" value="alpha-D-mannose-specific plant lectins"/>
    <property type="match status" value="1"/>
</dbReference>
<dbReference type="SMART" id="SM00108">
    <property type="entry name" value="B_lectin"/>
    <property type="match status" value="1"/>
</dbReference>
<dbReference type="Pfam" id="PF01453">
    <property type="entry name" value="B_lectin"/>
    <property type="match status" value="1"/>
</dbReference>
<dbReference type="CDD" id="cd00028">
    <property type="entry name" value="B_lectin"/>
    <property type="match status" value="1"/>
</dbReference>
<dbReference type="FunFam" id="3.30.200.20:FF:000195">
    <property type="entry name" value="G-type lectin S-receptor-like serine/threonine-protein kinase"/>
    <property type="match status" value="1"/>
</dbReference>
<feature type="domain" description="Protein kinase" evidence="17">
    <location>
        <begin position="523"/>
        <end position="815"/>
    </location>
</feature>
<keyword evidence="16" id="KW-0812">Transmembrane</keyword>
<comment type="caution">
    <text evidence="20">The sequence shown here is derived from an EMBL/GenBank/DDBJ whole genome shotgun (WGS) entry which is preliminary data.</text>
</comment>
<evidence type="ECO:0000256" key="4">
    <source>
        <dbReference type="ARBA" id="ARBA00022527"/>
    </source>
</evidence>
<dbReference type="Pfam" id="PF08276">
    <property type="entry name" value="PAN_2"/>
    <property type="match status" value="1"/>
</dbReference>
<accession>A0AAU9NN08</accession>
<evidence type="ECO:0000256" key="5">
    <source>
        <dbReference type="ARBA" id="ARBA00022679"/>
    </source>
</evidence>
<dbReference type="InterPro" id="IPR011009">
    <property type="entry name" value="Kinase-like_dom_sf"/>
</dbReference>
<dbReference type="InterPro" id="IPR036426">
    <property type="entry name" value="Bulb-type_lectin_dom_sf"/>
</dbReference>
<dbReference type="EC" id="2.7.11.1" evidence="2"/>
<dbReference type="Gene3D" id="2.90.10.10">
    <property type="entry name" value="Bulb-type lectin domain"/>
    <property type="match status" value="1"/>
</dbReference>
<dbReference type="PANTHER" id="PTHR27002">
    <property type="entry name" value="RECEPTOR-LIKE SERINE/THREONINE-PROTEIN KINASE SD1-8"/>
    <property type="match status" value="1"/>
</dbReference>
<feature type="domain" description="Apple" evidence="19">
    <location>
        <begin position="338"/>
        <end position="419"/>
    </location>
</feature>
<dbReference type="PANTHER" id="PTHR27002:SF926">
    <property type="entry name" value="OS07G0535800 PROTEIN"/>
    <property type="match status" value="1"/>
</dbReference>
<evidence type="ECO:0000256" key="11">
    <source>
        <dbReference type="ARBA" id="ARBA00023180"/>
    </source>
</evidence>
<evidence type="ECO:0000256" key="9">
    <source>
        <dbReference type="ARBA" id="ARBA00022840"/>
    </source>
</evidence>
<evidence type="ECO:0000256" key="7">
    <source>
        <dbReference type="ARBA" id="ARBA00022741"/>
    </source>
</evidence>
<evidence type="ECO:0000256" key="16">
    <source>
        <dbReference type="SAM" id="Phobius"/>
    </source>
</evidence>
<reference evidence="20 21" key="1">
    <citation type="submission" date="2022-01" db="EMBL/GenBank/DDBJ databases">
        <authorList>
            <person name="Xiong W."/>
            <person name="Schranz E."/>
        </authorList>
    </citation>
    <scope>NUCLEOTIDE SEQUENCE [LARGE SCALE GENOMIC DNA]</scope>
</reference>
<dbReference type="FunFam" id="1.10.510.10:FF:000060">
    <property type="entry name" value="G-type lectin S-receptor-like serine/threonine-protein kinase"/>
    <property type="match status" value="1"/>
</dbReference>
<keyword evidence="16" id="KW-1133">Transmembrane helix</keyword>
<sequence length="968" mass="109817">MFEIFVFNQITSSHSTLTVSFLKIMADRKSIFLILTALCCYFFCNHCYAETDTLQQGQHLTDWDELISPKKVFCLKFFSFGSSIKPYLGIFYNYNTLKRTSDGYDKLYLKDKPVWVANRNNPITDIYGELLIDIHGKLSILSGGGTVVDLFSSPPITRNASAKLLDTGNFVLQELYPDGSVKRVLWQSFDYPTDTLLPGMKLGINLKTGHGWSLTSWRSETLPAEGSFTLTGDPNATSGLMEMVILRRGNVHWRSGSWKNGGFENTGLQFSPDVHLYYVSNETEQSFTYLTKTYDSSPALTMYLNGQLKGSTVNLDVQCSSIKDAGCAESDVLEEMNCRKYCFFQSKDSFDHIYGDEYEYDESHNLTVYDCRRICWNNCSCVAFTYATADGAGCKTYNSQGILRSEEAKDNIPYSVIECHPNPYSEFNEEKKKMKKKNRILSIIGIVSIALFLSCYFVYKKLHIRREAVRDAILFGVFKAKKIQKLLLHQLRRLYKNIQTDMKINPELHYFTFQTISSATNNFSSANKLGQGGFGAVYKGKLVDGQEVAVKRLSRGSEQGIKEFKNETELIAKLQHTNLVKIIGCCIEKKEQILVYEYMPNKSLDSFLFDPRKKGLLDWNTRFVIIDGIAHGLLYLHRFSRLRIIHRDLKASNILLDDYLKPKISDFGMAKLFGINESEANTSRVVGTRGYMPPEYMLEGSVSTKTDVFGFGVLLLEIVSSKMNHGTYDVEHPLNLLGLAWELWNEGRGLELMDPVLEDSCTPKEVMTCIHVALPPPHNAAFLSSRHHRFAGVVDSLLPPSILWRRSRADHHPTTRKAEREHKISKLQRPAPHLHSSIGSMKKEGASELSHGSIFGPSNDIYNEMVSFGMEDFAKEIWSNGTFSLMRRLHLSHLIKLLIGMNAGFDGIGDIQAVQLISKFDNAITHYLLDTLENLMQHVDQVEEAHWRICRHNFKGNGSRNATMTNTT</sequence>
<keyword evidence="8" id="KW-0418">Kinase</keyword>
<gene>
    <name evidence="20" type="ORF">LVIROSA_LOCUS25401</name>
</gene>
<dbReference type="PROSITE" id="PS50011">
    <property type="entry name" value="PROTEIN_KINASE_DOM"/>
    <property type="match status" value="1"/>
</dbReference>
<dbReference type="PROSITE" id="PS00108">
    <property type="entry name" value="PROTEIN_KINASE_ST"/>
    <property type="match status" value="1"/>
</dbReference>
<dbReference type="Proteomes" id="UP001157418">
    <property type="component" value="Unassembled WGS sequence"/>
</dbReference>
<dbReference type="Gene3D" id="3.30.200.20">
    <property type="entry name" value="Phosphorylase Kinase, domain 1"/>
    <property type="match status" value="1"/>
</dbReference>
<evidence type="ECO:0000256" key="15">
    <source>
        <dbReference type="SAM" id="MobiDB-lite"/>
    </source>
</evidence>
<dbReference type="InterPro" id="IPR003609">
    <property type="entry name" value="Pan_app"/>
</dbReference>
<evidence type="ECO:0000256" key="1">
    <source>
        <dbReference type="ARBA" id="ARBA00004251"/>
    </source>
</evidence>
<dbReference type="InterPro" id="IPR008271">
    <property type="entry name" value="Ser/Thr_kinase_AS"/>
</dbReference>